<evidence type="ECO:0000313" key="1">
    <source>
        <dbReference type="EMBL" id="KAI3752008.1"/>
    </source>
</evidence>
<reference evidence="1 2" key="2">
    <citation type="journal article" date="2022" name="Mol. Ecol. Resour.">
        <title>The genomes of chicory, endive, great burdock and yacon provide insights into Asteraceae paleo-polyploidization history and plant inulin production.</title>
        <authorList>
            <person name="Fan W."/>
            <person name="Wang S."/>
            <person name="Wang H."/>
            <person name="Wang A."/>
            <person name="Jiang F."/>
            <person name="Liu H."/>
            <person name="Zhao H."/>
            <person name="Xu D."/>
            <person name="Zhang Y."/>
        </authorList>
    </citation>
    <scope>NUCLEOTIDE SEQUENCE [LARGE SCALE GENOMIC DNA]</scope>
    <source>
        <strain evidence="2">cv. Punajuju</strain>
        <tissue evidence="1">Leaves</tissue>
    </source>
</reference>
<proteinExistence type="predicted"/>
<accession>A0ACB9E027</accession>
<protein>
    <submittedName>
        <fullName evidence="1">Uncharacterized protein</fullName>
    </submittedName>
</protein>
<name>A0ACB9E027_CICIN</name>
<keyword evidence="2" id="KW-1185">Reference proteome</keyword>
<dbReference type="EMBL" id="CM042012">
    <property type="protein sequence ID" value="KAI3752008.1"/>
    <property type="molecule type" value="Genomic_DNA"/>
</dbReference>
<reference evidence="2" key="1">
    <citation type="journal article" date="2022" name="Mol. Ecol. Resour.">
        <title>The genomes of chicory, endive, great burdock and yacon provide insights into Asteraceae palaeo-polyploidization history and plant inulin production.</title>
        <authorList>
            <person name="Fan W."/>
            <person name="Wang S."/>
            <person name="Wang H."/>
            <person name="Wang A."/>
            <person name="Jiang F."/>
            <person name="Liu H."/>
            <person name="Zhao H."/>
            <person name="Xu D."/>
            <person name="Zhang Y."/>
        </authorList>
    </citation>
    <scope>NUCLEOTIDE SEQUENCE [LARGE SCALE GENOMIC DNA]</scope>
    <source>
        <strain evidence="2">cv. Punajuju</strain>
    </source>
</reference>
<evidence type="ECO:0000313" key="2">
    <source>
        <dbReference type="Proteomes" id="UP001055811"/>
    </source>
</evidence>
<dbReference type="Proteomes" id="UP001055811">
    <property type="component" value="Linkage Group LG04"/>
</dbReference>
<gene>
    <name evidence="1" type="ORF">L2E82_23107</name>
</gene>
<comment type="caution">
    <text evidence="1">The sequence shown here is derived from an EMBL/GenBank/DDBJ whole genome shotgun (WGS) entry which is preliminary data.</text>
</comment>
<sequence length="1228" mass="135472">MLDEMKQAGRSKHSGTVVKKKSSSQRLIIKKKVAGSVGGVSGSSESSSRNLYRSSKGKKRRRVAESDSESSDNSSETTRQKVDNFHKRSAVYRGPYSENREFETEKRVRNGLDVFEFDEYDGFVYSRPTYNARSLLEMEDDDFDLPLSVLSKKYRSSPKQPVRLQGKNGVLKVTVNKNKQMDVSHKSCDEKESKPQAAHKKKLDKHDDTNSKEKGELKSLNLMVEKSSKQVNESDNKVMQSKSNSIVGTVENVKNTEKQILREKIKNLLLSAGWTIDYRPRKNRNYMDAIYTNPAGTAYWSIIKAYEAVQKEEKDSGSFTPLPVEILGKLERQTQKKMETEMKKKRKDESNGRNAKRGMEELKRKSRKLGRSTLLVRDPKKVIGNDGFAPYRGKRTILAWLIDSGVVDVSEHVEYMNGRRTRILQKGRVTRDGIHCGCCGKILPVSKFEEHSGSKLCNPFPNMFLESGKSLMQCQIDAWNNVGELEQKGFYSVDVDGDDPNDDTCGVCGDGGDLICCDGCPSTFHQNCLDIEMLPEGDWLCPNCSCKYCEMAGGKAEASLLTCSLCYKKYHESCRPRIDVKPHEPNSLDLSFCGHKCHEVYILLQKVVGVKHELDSGFSWCLIHRSDSLTDGERVECNSMLAVAMSVMDECFLPFTDRRSRINLIRNVVFNCGSNLSRLNYSGFYTAILEKEDEVVCAASIRFHGTQLAEMPFIGTRHIYRRQGMCRRLLSAIESALSALRVDKLIIPAVAEHMNTWTDVFGFQPLEESQKQEMKCMNMLVFPGTDMLQKPIPPNAIPKDATLSKETLSINPPDKDESSSEPELHLPGKESDSIHSHSDSNVDKTGVQNGNGTNPLPAKVHDAITSSNSDIQCKSHKEVPAAPSSEPKLQQSGKESDSIHSHSGSKVDEIANGTNPEEGNNTVDVDGHSGKSRKSESVPSNVVELSDKITTTDSGSGVPLETLPINSPFKDEMPVPEPELELELVPSSSGRKTADACFDLNVEESSLQAGNEILAKITSEPKLQHPGKECVSTHSHSDSKVGEITELSGTVTNHKQLLCGSEMNTKEKDRGTPGSVTDSEAANNLSNNSVEVDDHSAELIFSNSTTDSSSQESFDDSCSLKTSKETLPSNSPVKGEIPVPVLASISELVPSSSDRNSGNGRTADSDSHPPQVTGVASHDNTVSSDIPHEPQLPGKESVSIHSHSDSKVTQISVQYGSGTDPECNINSN</sequence>
<organism evidence="1 2">
    <name type="scientific">Cichorium intybus</name>
    <name type="common">Chicory</name>
    <dbReference type="NCBI Taxonomy" id="13427"/>
    <lineage>
        <taxon>Eukaryota</taxon>
        <taxon>Viridiplantae</taxon>
        <taxon>Streptophyta</taxon>
        <taxon>Embryophyta</taxon>
        <taxon>Tracheophyta</taxon>
        <taxon>Spermatophyta</taxon>
        <taxon>Magnoliopsida</taxon>
        <taxon>eudicotyledons</taxon>
        <taxon>Gunneridae</taxon>
        <taxon>Pentapetalae</taxon>
        <taxon>asterids</taxon>
        <taxon>campanulids</taxon>
        <taxon>Asterales</taxon>
        <taxon>Asteraceae</taxon>
        <taxon>Cichorioideae</taxon>
        <taxon>Cichorieae</taxon>
        <taxon>Cichoriinae</taxon>
        <taxon>Cichorium</taxon>
    </lineage>
</organism>